<dbReference type="Pfam" id="PF01120">
    <property type="entry name" value="Alpha_L_fucos"/>
    <property type="match status" value="1"/>
</dbReference>
<proteinExistence type="inferred from homology"/>
<evidence type="ECO:0000256" key="7">
    <source>
        <dbReference type="PIRSR" id="PIRSR001092-1"/>
    </source>
</evidence>
<accession>A0A7W9KR41</accession>
<evidence type="ECO:0000256" key="1">
    <source>
        <dbReference type="ARBA" id="ARBA00004071"/>
    </source>
</evidence>
<dbReference type="PIRSF" id="PIRSF001092">
    <property type="entry name" value="Alpha-L-fucosidase"/>
    <property type="match status" value="1"/>
</dbReference>
<feature type="site" description="May be important for catalysis" evidence="7">
    <location>
        <position position="271"/>
    </location>
</feature>
<dbReference type="EC" id="3.2.1.51" evidence="3"/>
<dbReference type="SMART" id="SM00812">
    <property type="entry name" value="Alpha_L_fucos"/>
    <property type="match status" value="1"/>
</dbReference>
<keyword evidence="5 9" id="KW-0378">Hydrolase</keyword>
<dbReference type="RefSeq" id="WP_184869384.1">
    <property type="nucleotide sequence ID" value="NZ_BAAAWY010000095.1"/>
</dbReference>
<keyword evidence="6 9" id="KW-0326">Glycosidase</keyword>
<evidence type="ECO:0000256" key="5">
    <source>
        <dbReference type="ARBA" id="ARBA00022801"/>
    </source>
</evidence>
<comment type="similarity">
    <text evidence="2">Belongs to the glycosyl hydrolase 29 family.</text>
</comment>
<dbReference type="EMBL" id="JACHIR010000002">
    <property type="protein sequence ID" value="MBB5896898.1"/>
    <property type="molecule type" value="Genomic_DNA"/>
</dbReference>
<evidence type="ECO:0000256" key="3">
    <source>
        <dbReference type="ARBA" id="ARBA00012662"/>
    </source>
</evidence>
<dbReference type="AlphaFoldDB" id="A0A7W9KR41"/>
<dbReference type="Gene3D" id="3.20.20.80">
    <property type="entry name" value="Glycosidases"/>
    <property type="match status" value="1"/>
</dbReference>
<organism evidence="9 10">
    <name type="scientific">Kutzneria kofuensis</name>
    <dbReference type="NCBI Taxonomy" id="103725"/>
    <lineage>
        <taxon>Bacteria</taxon>
        <taxon>Bacillati</taxon>
        <taxon>Actinomycetota</taxon>
        <taxon>Actinomycetes</taxon>
        <taxon>Pseudonocardiales</taxon>
        <taxon>Pseudonocardiaceae</taxon>
        <taxon>Kutzneria</taxon>
    </lineage>
</organism>
<dbReference type="InterPro" id="IPR016286">
    <property type="entry name" value="FUC_metazoa-typ"/>
</dbReference>
<sequence length="434" mass="48102">MNWFQEAKFGIFVHWGAYSVPAWAEPIGELGTFPSDVWFTRNPYAEWYWNTSQIPGSAAAEHHRTHHGGRPYDGFLDQWRAERFDPSDWASLFARAGARYLVPTTKHHDGITLWDAPGTGTRNTVHRGPRRDLVADLARAARAHGLRFGVYYSGGIDWHAGRRAVIRHEDEIDDHGRANEAAYAAYALRQVRDLILRYRPDVLWNDIGWPDLGLADLPALFAEYRAAVPEGVVNDRWDGTHSRRPSVRPDFRTSEYQANRQNEADGPWENCRGVGYSFGWNRAEGPEHSLSPAGAIRLLADVVSRGGNLLLNIGPRADGTLPETQRSVLEGMAEWMAVNSPAIHGTRPLDDASPGDTPWLRWTRSGGHAYAMLADVRGEATLSHRSGLVNPVRLDGGRIAARAVPEGTAVDVGEVGATPVVLRFDVTGLPAHPR</sequence>
<keyword evidence="4" id="KW-0732">Signal</keyword>
<dbReference type="InterPro" id="IPR017853">
    <property type="entry name" value="GH"/>
</dbReference>
<dbReference type="Proteomes" id="UP000585638">
    <property type="component" value="Unassembled WGS sequence"/>
</dbReference>
<comment type="caution">
    <text evidence="9">The sequence shown here is derived from an EMBL/GenBank/DDBJ whole genome shotgun (WGS) entry which is preliminary data.</text>
</comment>
<evidence type="ECO:0000259" key="8">
    <source>
        <dbReference type="Pfam" id="PF01120"/>
    </source>
</evidence>
<dbReference type="GO" id="GO:0005764">
    <property type="term" value="C:lysosome"/>
    <property type="evidence" value="ECO:0007669"/>
    <property type="project" value="TreeGrafter"/>
</dbReference>
<dbReference type="PANTHER" id="PTHR10030">
    <property type="entry name" value="ALPHA-L-FUCOSIDASE"/>
    <property type="match status" value="1"/>
</dbReference>
<comment type="function">
    <text evidence="1">Alpha-L-fucosidase is responsible for hydrolyzing the alpha-1,6-linked fucose joined to the reducing-end N-acetylglucosamine of the carbohydrate moieties of glycoproteins.</text>
</comment>
<evidence type="ECO:0000313" key="10">
    <source>
        <dbReference type="Proteomes" id="UP000585638"/>
    </source>
</evidence>
<feature type="domain" description="Glycoside hydrolase family 29 N-terminal" evidence="8">
    <location>
        <begin position="2"/>
        <end position="340"/>
    </location>
</feature>
<evidence type="ECO:0000256" key="4">
    <source>
        <dbReference type="ARBA" id="ARBA00022729"/>
    </source>
</evidence>
<dbReference type="GO" id="GO:0006004">
    <property type="term" value="P:fucose metabolic process"/>
    <property type="evidence" value="ECO:0007669"/>
    <property type="project" value="InterPro"/>
</dbReference>
<dbReference type="GO" id="GO:0004560">
    <property type="term" value="F:alpha-L-fucosidase activity"/>
    <property type="evidence" value="ECO:0007669"/>
    <property type="project" value="UniProtKB-EC"/>
</dbReference>
<keyword evidence="10" id="KW-1185">Reference proteome</keyword>
<dbReference type="PRINTS" id="PR00741">
    <property type="entry name" value="GLHYDRLASE29"/>
</dbReference>
<dbReference type="PANTHER" id="PTHR10030:SF37">
    <property type="entry name" value="ALPHA-L-FUCOSIDASE-RELATED"/>
    <property type="match status" value="1"/>
</dbReference>
<evidence type="ECO:0000313" key="9">
    <source>
        <dbReference type="EMBL" id="MBB5896898.1"/>
    </source>
</evidence>
<dbReference type="InterPro" id="IPR000933">
    <property type="entry name" value="Glyco_hydro_29"/>
</dbReference>
<name>A0A7W9KR41_9PSEU</name>
<gene>
    <name evidence="9" type="ORF">BJ998_008157</name>
</gene>
<dbReference type="InterPro" id="IPR057739">
    <property type="entry name" value="Glyco_hydro_29_N"/>
</dbReference>
<reference evidence="9 10" key="1">
    <citation type="submission" date="2020-08" db="EMBL/GenBank/DDBJ databases">
        <title>Sequencing the genomes of 1000 actinobacteria strains.</title>
        <authorList>
            <person name="Klenk H.-P."/>
        </authorList>
    </citation>
    <scope>NUCLEOTIDE SEQUENCE [LARGE SCALE GENOMIC DNA]</scope>
    <source>
        <strain evidence="9 10">DSM 43851</strain>
    </source>
</reference>
<dbReference type="GO" id="GO:0016139">
    <property type="term" value="P:glycoside catabolic process"/>
    <property type="evidence" value="ECO:0007669"/>
    <property type="project" value="TreeGrafter"/>
</dbReference>
<protein>
    <recommendedName>
        <fullName evidence="3">alpha-L-fucosidase</fullName>
        <ecNumber evidence="3">3.2.1.51</ecNumber>
    </recommendedName>
</protein>
<dbReference type="SUPFAM" id="SSF51445">
    <property type="entry name" value="(Trans)glycosidases"/>
    <property type="match status" value="1"/>
</dbReference>
<evidence type="ECO:0000256" key="6">
    <source>
        <dbReference type="ARBA" id="ARBA00023295"/>
    </source>
</evidence>
<evidence type="ECO:0000256" key="2">
    <source>
        <dbReference type="ARBA" id="ARBA00007951"/>
    </source>
</evidence>